<dbReference type="PANTHER" id="PTHR37323">
    <property type="entry name" value="GCN5-RELATED N-ACETYLTRANSFERASE"/>
    <property type="match status" value="1"/>
</dbReference>
<dbReference type="Proteomes" id="UP000248916">
    <property type="component" value="Unassembled WGS sequence"/>
</dbReference>
<protein>
    <recommendedName>
        <fullName evidence="8">L-ornithine N(alpha)-acyltransferase</fullName>
        <ecNumber evidence="7">2.3.2.30</ecNumber>
    </recommendedName>
</protein>
<dbReference type="OrthoDB" id="9787072at2"/>
<keyword evidence="4" id="KW-0443">Lipid metabolism</keyword>
<dbReference type="RefSeq" id="WP_111536457.1">
    <property type="nucleotide sequence ID" value="NZ_QKZL01000004.1"/>
</dbReference>
<keyword evidence="3" id="KW-0808">Transferase</keyword>
<dbReference type="EC" id="2.3.2.30" evidence="7"/>
<comment type="function">
    <text evidence="9">Catalyzes the first step in the biosynthesis of ornithine lipids, which are phosphorus-free membrane lipids. Catalyzes the 3-hydroxyacyl-acyl carrier protein-dependent acylation of ornithine to form lyso-ornithine lipid (LOL).</text>
</comment>
<reference evidence="11 12" key="1">
    <citation type="submission" date="2018-06" db="EMBL/GenBank/DDBJ databases">
        <title>Genomic Encyclopedia of Archaeal and Bacterial Type Strains, Phase II (KMG-II): from individual species to whole genera.</title>
        <authorList>
            <person name="Goeker M."/>
        </authorList>
    </citation>
    <scope>NUCLEOTIDE SEQUENCE [LARGE SCALE GENOMIC DNA]</scope>
    <source>
        <strain evidence="11 12">DSM 22009</strain>
    </source>
</reference>
<dbReference type="GO" id="GO:0043810">
    <property type="term" value="F:ornithine-acyl [acyl carrier protein] N-acyltransferase activity"/>
    <property type="evidence" value="ECO:0007669"/>
    <property type="project" value="UniProtKB-EC"/>
</dbReference>
<dbReference type="Gene3D" id="3.40.630.30">
    <property type="match status" value="1"/>
</dbReference>
<evidence type="ECO:0000256" key="7">
    <source>
        <dbReference type="ARBA" id="ARBA00039058"/>
    </source>
</evidence>
<keyword evidence="5" id="KW-0012">Acyltransferase</keyword>
<dbReference type="Pfam" id="PF13444">
    <property type="entry name" value="Acetyltransf_5"/>
    <property type="match status" value="1"/>
</dbReference>
<comment type="catalytic activity">
    <reaction evidence="10">
        <text>a (3R)-hydroxyacyl-[ACP] + L-ornithine = a lyso-ornithine lipid + holo-[ACP] + H(+)</text>
        <dbReference type="Rhea" id="RHEA:20633"/>
        <dbReference type="Rhea" id="RHEA-COMP:9685"/>
        <dbReference type="Rhea" id="RHEA-COMP:9945"/>
        <dbReference type="ChEBI" id="CHEBI:15378"/>
        <dbReference type="ChEBI" id="CHEBI:46911"/>
        <dbReference type="ChEBI" id="CHEBI:64479"/>
        <dbReference type="ChEBI" id="CHEBI:78827"/>
        <dbReference type="ChEBI" id="CHEBI:138482"/>
        <dbReference type="EC" id="2.3.2.30"/>
    </reaction>
    <physiologicalReaction direction="left-to-right" evidence="10">
        <dbReference type="Rhea" id="RHEA:20634"/>
    </physiologicalReaction>
</comment>
<proteinExistence type="inferred from homology"/>
<comment type="similarity">
    <text evidence="6">Belongs to the acetyltransferase family. OlsB subfamily.</text>
</comment>
<dbReference type="AlphaFoldDB" id="A0A2W7NB50"/>
<accession>A0A2W7NB50</accession>
<evidence type="ECO:0000256" key="6">
    <source>
        <dbReference type="ARBA" id="ARBA00038095"/>
    </source>
</evidence>
<evidence type="ECO:0000256" key="5">
    <source>
        <dbReference type="ARBA" id="ARBA00023315"/>
    </source>
</evidence>
<evidence type="ECO:0000256" key="2">
    <source>
        <dbReference type="ARBA" id="ARBA00022516"/>
    </source>
</evidence>
<dbReference type="EMBL" id="QKZL01000004">
    <property type="protein sequence ID" value="PZX17551.1"/>
    <property type="molecule type" value="Genomic_DNA"/>
</dbReference>
<dbReference type="SUPFAM" id="SSF55729">
    <property type="entry name" value="Acyl-CoA N-acyltransferases (Nat)"/>
    <property type="match status" value="1"/>
</dbReference>
<name>A0A2W7NB50_9RHOB</name>
<comment type="pathway">
    <text evidence="1">Lipid metabolism.</text>
</comment>
<evidence type="ECO:0000256" key="10">
    <source>
        <dbReference type="ARBA" id="ARBA00047785"/>
    </source>
</evidence>
<gene>
    <name evidence="11" type="ORF">LX81_01276</name>
</gene>
<dbReference type="PANTHER" id="PTHR37323:SF1">
    <property type="entry name" value="L-ORNITHINE N(ALPHA)-ACYLTRANSFERASE"/>
    <property type="match status" value="1"/>
</dbReference>
<evidence type="ECO:0000256" key="8">
    <source>
        <dbReference type="ARBA" id="ARBA00039866"/>
    </source>
</evidence>
<evidence type="ECO:0000256" key="4">
    <source>
        <dbReference type="ARBA" id="ARBA00023098"/>
    </source>
</evidence>
<dbReference type="InterPro" id="IPR052351">
    <property type="entry name" value="Ornithine_N-alpha-AT"/>
</dbReference>
<keyword evidence="12" id="KW-1185">Reference proteome</keyword>
<evidence type="ECO:0000256" key="3">
    <source>
        <dbReference type="ARBA" id="ARBA00022679"/>
    </source>
</evidence>
<sequence>MAILQGHGDARELLFHAPFRASLLRGDADLAQAFALRRAAFRADRGGPDRFDAVSRHLIIEDPASGVPLGTCRLRPIADGSTLQETYCAEYYDLDPLLGRRGAVIEVGRLCVAPSGAAADILRVVWAALARIVERERAGLLIGCASFAGTDPDRHRAAFDLLGRHHLGPDEIRPQGSARSIRFATDAPVAARQGLAALPPLLRSYLAMGGWVGGHAVIDDAMDTIHVFTALDVAAIPKTRRRALLSLADMMARVDAAAPHA</sequence>
<evidence type="ECO:0000313" key="11">
    <source>
        <dbReference type="EMBL" id="PZX17551.1"/>
    </source>
</evidence>
<evidence type="ECO:0000256" key="9">
    <source>
        <dbReference type="ARBA" id="ARBA00045724"/>
    </source>
</evidence>
<evidence type="ECO:0000256" key="1">
    <source>
        <dbReference type="ARBA" id="ARBA00005189"/>
    </source>
</evidence>
<dbReference type="GO" id="GO:0006629">
    <property type="term" value="P:lipid metabolic process"/>
    <property type="evidence" value="ECO:0007669"/>
    <property type="project" value="UniProtKB-KW"/>
</dbReference>
<evidence type="ECO:0000313" key="12">
    <source>
        <dbReference type="Proteomes" id="UP000248916"/>
    </source>
</evidence>
<organism evidence="11 12">
    <name type="scientific">Palleronia aestuarii</name>
    <dbReference type="NCBI Taxonomy" id="568105"/>
    <lineage>
        <taxon>Bacteria</taxon>
        <taxon>Pseudomonadati</taxon>
        <taxon>Pseudomonadota</taxon>
        <taxon>Alphaproteobacteria</taxon>
        <taxon>Rhodobacterales</taxon>
        <taxon>Roseobacteraceae</taxon>
        <taxon>Palleronia</taxon>
    </lineage>
</organism>
<comment type="caution">
    <text evidence="11">The sequence shown here is derived from an EMBL/GenBank/DDBJ whole genome shotgun (WGS) entry which is preliminary data.</text>
</comment>
<keyword evidence="2" id="KW-0444">Lipid biosynthesis</keyword>
<dbReference type="InterPro" id="IPR016181">
    <property type="entry name" value="Acyl_CoA_acyltransferase"/>
</dbReference>